<reference evidence="4 5" key="1">
    <citation type="journal article" date="2007" name="Nature">
        <title>Light stimulates growth of proteorhodopsin-containing marine Flavobacteria.</title>
        <authorList>
            <person name="Gomez-Consarnau L."/>
            <person name="Gonzalez J.M."/>
            <person name="Coll-Llado M."/>
            <person name="Gourdon P."/>
            <person name="Pascher T."/>
            <person name="Neutze R."/>
            <person name="Pedros-Alio C."/>
            <person name="Pinhassi J."/>
        </authorList>
    </citation>
    <scope>NUCLEOTIDE SEQUENCE [LARGE SCALE GENOMIC DNA]</scope>
    <source>
        <strain evidence="4 5">MED217</strain>
    </source>
</reference>
<name>A3XKV8_LEEBM</name>
<keyword evidence="1 2" id="KW-0597">Phosphoprotein</keyword>
<keyword evidence="4" id="KW-0547">Nucleotide-binding</keyword>
<evidence type="ECO:0000256" key="2">
    <source>
        <dbReference type="PROSITE-ProRule" id="PRU00169"/>
    </source>
</evidence>
<gene>
    <name evidence="4" type="ORF">MED217_01665</name>
</gene>
<feature type="domain" description="Response regulatory" evidence="3">
    <location>
        <begin position="8"/>
        <end position="123"/>
    </location>
</feature>
<dbReference type="EMBL" id="AANC01000003">
    <property type="protein sequence ID" value="EAQ49817.1"/>
    <property type="molecule type" value="Genomic_DNA"/>
</dbReference>
<sequence>MIATKEAHILTVDDNPVNLFLINTIVKKILPDAQIYQAKSGTEALEIYNTNTLHLIFMDIKLPDLNGYEVIQLIRKAEQEERTPIIVVSANNSSDPQQAHLIDGYLEKPIKYDALESILAEKL</sequence>
<dbReference type="OrthoDB" id="9796457at2"/>
<dbReference type="SMART" id="SM00448">
    <property type="entry name" value="REC"/>
    <property type="match status" value="1"/>
</dbReference>
<accession>A3XKV8</accession>
<dbReference type="GO" id="GO:0005524">
    <property type="term" value="F:ATP binding"/>
    <property type="evidence" value="ECO:0007669"/>
    <property type="project" value="UniProtKB-KW"/>
</dbReference>
<protein>
    <submittedName>
        <fullName evidence="4">Response regulator receiver:ATP-binding region,ATPase-like:Histidine kinase A, N-terminal</fullName>
    </submittedName>
</protein>
<dbReference type="SUPFAM" id="SSF52172">
    <property type="entry name" value="CheY-like"/>
    <property type="match status" value="1"/>
</dbReference>
<comment type="caution">
    <text evidence="4">The sequence shown here is derived from an EMBL/GenBank/DDBJ whole genome shotgun (WGS) entry which is preliminary data.</text>
</comment>
<dbReference type="HOGENOM" id="CLU_000445_69_12_10"/>
<dbReference type="PROSITE" id="PS50110">
    <property type="entry name" value="RESPONSE_REGULATORY"/>
    <property type="match status" value="1"/>
</dbReference>
<organism evidence="4 5">
    <name type="scientific">Leeuwenhoekiella blandensis (strain CECT 7118 / CCUG 51940 / KCTC 22103 / MED217)</name>
    <name type="common">Flavobacterium sp. (strain MED217)</name>
    <dbReference type="NCBI Taxonomy" id="398720"/>
    <lineage>
        <taxon>Bacteria</taxon>
        <taxon>Pseudomonadati</taxon>
        <taxon>Bacteroidota</taxon>
        <taxon>Flavobacteriia</taxon>
        <taxon>Flavobacteriales</taxon>
        <taxon>Flavobacteriaceae</taxon>
        <taxon>Leeuwenhoekiella</taxon>
    </lineage>
</organism>
<dbReference type="RefSeq" id="WP_009778728.1">
    <property type="nucleotide sequence ID" value="NZ_CH672395.1"/>
</dbReference>
<dbReference type="eggNOG" id="COG0784">
    <property type="taxonomic scope" value="Bacteria"/>
</dbReference>
<evidence type="ECO:0000256" key="1">
    <source>
        <dbReference type="ARBA" id="ARBA00022553"/>
    </source>
</evidence>
<dbReference type="Gene3D" id="3.40.50.2300">
    <property type="match status" value="1"/>
</dbReference>
<dbReference type="Pfam" id="PF00072">
    <property type="entry name" value="Response_reg"/>
    <property type="match status" value="1"/>
</dbReference>
<proteinExistence type="predicted"/>
<dbReference type="Proteomes" id="UP000001601">
    <property type="component" value="Unassembled WGS sequence"/>
</dbReference>
<evidence type="ECO:0000313" key="5">
    <source>
        <dbReference type="Proteomes" id="UP000001601"/>
    </source>
</evidence>
<dbReference type="STRING" id="398720.MED217_01665"/>
<dbReference type="InterPro" id="IPR001789">
    <property type="entry name" value="Sig_transdc_resp-reg_receiver"/>
</dbReference>
<keyword evidence="4" id="KW-0067">ATP-binding</keyword>
<keyword evidence="5" id="KW-1185">Reference proteome</keyword>
<evidence type="ECO:0000313" key="4">
    <source>
        <dbReference type="EMBL" id="EAQ49817.1"/>
    </source>
</evidence>
<dbReference type="CDD" id="cd17546">
    <property type="entry name" value="REC_hyHK_CKI1_RcsC-like"/>
    <property type="match status" value="1"/>
</dbReference>
<dbReference type="PANTHER" id="PTHR43719">
    <property type="entry name" value="TWO-COMPONENT HISTIDINE KINASE"/>
    <property type="match status" value="1"/>
</dbReference>
<dbReference type="InterPro" id="IPR050956">
    <property type="entry name" value="2C_system_His_kinase"/>
</dbReference>
<evidence type="ECO:0000259" key="3">
    <source>
        <dbReference type="PROSITE" id="PS50110"/>
    </source>
</evidence>
<keyword evidence="4" id="KW-0418">Kinase</keyword>
<dbReference type="AlphaFoldDB" id="A3XKV8"/>
<dbReference type="GO" id="GO:0000160">
    <property type="term" value="P:phosphorelay signal transduction system"/>
    <property type="evidence" value="ECO:0007669"/>
    <property type="project" value="InterPro"/>
</dbReference>
<dbReference type="PANTHER" id="PTHR43719:SF28">
    <property type="entry name" value="PEROXIDE STRESS-ACTIVATED HISTIDINE KINASE MAK1-RELATED"/>
    <property type="match status" value="1"/>
</dbReference>
<keyword evidence="4" id="KW-0808">Transferase</keyword>
<feature type="modified residue" description="4-aspartylphosphate" evidence="2">
    <location>
        <position position="59"/>
    </location>
</feature>
<dbReference type="GO" id="GO:0016301">
    <property type="term" value="F:kinase activity"/>
    <property type="evidence" value="ECO:0007669"/>
    <property type="project" value="UniProtKB-KW"/>
</dbReference>
<dbReference type="InterPro" id="IPR011006">
    <property type="entry name" value="CheY-like_superfamily"/>
</dbReference>